<reference evidence="1" key="1">
    <citation type="submission" date="2020-04" db="EMBL/GenBank/DDBJ databases">
        <authorList>
            <person name="Chiriac C."/>
            <person name="Salcher M."/>
            <person name="Ghai R."/>
            <person name="Kavagutti S V."/>
        </authorList>
    </citation>
    <scope>NUCLEOTIDE SEQUENCE</scope>
</reference>
<organism evidence="1">
    <name type="scientific">uncultured Caudovirales phage</name>
    <dbReference type="NCBI Taxonomy" id="2100421"/>
    <lineage>
        <taxon>Viruses</taxon>
        <taxon>Duplodnaviria</taxon>
        <taxon>Heunggongvirae</taxon>
        <taxon>Uroviricota</taxon>
        <taxon>Caudoviricetes</taxon>
        <taxon>Peduoviridae</taxon>
        <taxon>Maltschvirus</taxon>
        <taxon>Maltschvirus maltsch</taxon>
    </lineage>
</organism>
<protein>
    <submittedName>
        <fullName evidence="1">Uncharacterized protein</fullName>
    </submittedName>
</protein>
<evidence type="ECO:0000313" key="1">
    <source>
        <dbReference type="EMBL" id="CAB4130551.1"/>
    </source>
</evidence>
<dbReference type="EMBL" id="LR796250">
    <property type="protein sequence ID" value="CAB4130551.1"/>
    <property type="molecule type" value="Genomic_DNA"/>
</dbReference>
<name>A0A6J5L806_9CAUD</name>
<gene>
    <name evidence="1" type="ORF">UFOVP124_11</name>
</gene>
<accession>A0A6J5L806</accession>
<sequence>MTIWDKLAKEKKETFERHAVQAPMPDKALSHGVICLTGPKSWTATDVDSGKQCQHIHPKNLSMPWICLACNQGSPKAEAIAAKHGQPAEVTVDAAEIKFKMKGHKPSKKLVHRKKSA</sequence>
<proteinExistence type="predicted"/>